<name>A0AAE0XXL7_9GAST</name>
<evidence type="ECO:0000313" key="2">
    <source>
        <dbReference type="EMBL" id="KAK3724312.1"/>
    </source>
</evidence>
<sequence length="79" mass="9239">MRLRRSRDRADIKLADISVKKIRRSPNECNVSKEELVLPESSAANNPWKCEEMSDAWERDRKSSRDPGSSCKRLIRHRS</sequence>
<reference evidence="2" key="1">
    <citation type="journal article" date="2023" name="G3 (Bethesda)">
        <title>A reference genome for the long-term kleptoplast-retaining sea slug Elysia crispata morphotype clarki.</title>
        <authorList>
            <person name="Eastman K.E."/>
            <person name="Pendleton A.L."/>
            <person name="Shaikh M.A."/>
            <person name="Suttiyut T."/>
            <person name="Ogas R."/>
            <person name="Tomko P."/>
            <person name="Gavelis G."/>
            <person name="Widhalm J.R."/>
            <person name="Wisecaver J.H."/>
        </authorList>
    </citation>
    <scope>NUCLEOTIDE SEQUENCE</scope>
    <source>
        <strain evidence="2">ECLA1</strain>
    </source>
</reference>
<protein>
    <submittedName>
        <fullName evidence="2">Uncharacterized protein</fullName>
    </submittedName>
</protein>
<feature type="compositionally biased region" description="Basic and acidic residues" evidence="1">
    <location>
        <begin position="55"/>
        <end position="65"/>
    </location>
</feature>
<organism evidence="2 3">
    <name type="scientific">Elysia crispata</name>
    <name type="common">lettuce slug</name>
    <dbReference type="NCBI Taxonomy" id="231223"/>
    <lineage>
        <taxon>Eukaryota</taxon>
        <taxon>Metazoa</taxon>
        <taxon>Spiralia</taxon>
        <taxon>Lophotrochozoa</taxon>
        <taxon>Mollusca</taxon>
        <taxon>Gastropoda</taxon>
        <taxon>Heterobranchia</taxon>
        <taxon>Euthyneura</taxon>
        <taxon>Panpulmonata</taxon>
        <taxon>Sacoglossa</taxon>
        <taxon>Placobranchoidea</taxon>
        <taxon>Plakobranchidae</taxon>
        <taxon>Elysia</taxon>
    </lineage>
</organism>
<dbReference type="AlphaFoldDB" id="A0AAE0XXL7"/>
<comment type="caution">
    <text evidence="2">The sequence shown here is derived from an EMBL/GenBank/DDBJ whole genome shotgun (WGS) entry which is preliminary data.</text>
</comment>
<dbReference type="Proteomes" id="UP001283361">
    <property type="component" value="Unassembled WGS sequence"/>
</dbReference>
<proteinExistence type="predicted"/>
<evidence type="ECO:0000256" key="1">
    <source>
        <dbReference type="SAM" id="MobiDB-lite"/>
    </source>
</evidence>
<keyword evidence="3" id="KW-1185">Reference proteome</keyword>
<dbReference type="EMBL" id="JAWDGP010007346">
    <property type="protein sequence ID" value="KAK3724312.1"/>
    <property type="molecule type" value="Genomic_DNA"/>
</dbReference>
<evidence type="ECO:0000313" key="3">
    <source>
        <dbReference type="Proteomes" id="UP001283361"/>
    </source>
</evidence>
<gene>
    <name evidence="2" type="ORF">RRG08_043308</name>
</gene>
<accession>A0AAE0XXL7</accession>
<feature type="region of interest" description="Disordered" evidence="1">
    <location>
        <begin position="55"/>
        <end position="79"/>
    </location>
</feature>